<protein>
    <submittedName>
        <fullName evidence="1">Uncharacterized protein</fullName>
    </submittedName>
</protein>
<dbReference type="Proteomes" id="UP000299102">
    <property type="component" value="Unassembled WGS sequence"/>
</dbReference>
<reference evidence="1 2" key="1">
    <citation type="journal article" date="2019" name="Commun. Biol.">
        <title>The bagworm genome reveals a unique fibroin gene that provides high tensile strength.</title>
        <authorList>
            <person name="Kono N."/>
            <person name="Nakamura H."/>
            <person name="Ohtoshi R."/>
            <person name="Tomita M."/>
            <person name="Numata K."/>
            <person name="Arakawa K."/>
        </authorList>
    </citation>
    <scope>NUCLEOTIDE SEQUENCE [LARGE SCALE GENOMIC DNA]</scope>
</reference>
<proteinExistence type="predicted"/>
<evidence type="ECO:0000313" key="1">
    <source>
        <dbReference type="EMBL" id="GBP90388.1"/>
    </source>
</evidence>
<dbReference type="EMBL" id="BGZK01002080">
    <property type="protein sequence ID" value="GBP90388.1"/>
    <property type="molecule type" value="Genomic_DNA"/>
</dbReference>
<sequence>MLTASELTVYLSACSRLEVCRCWIFWLHNDVERHMRHTQIGLAGRLGMNIRQHAPSAFNSGPPRADDDDGAVPDAALGLWPSHAYVRSSVPLI</sequence>
<name>A0A4C1ZRH5_EUMVA</name>
<dbReference type="AlphaFoldDB" id="A0A4C1ZRH5"/>
<comment type="caution">
    <text evidence="1">The sequence shown here is derived from an EMBL/GenBank/DDBJ whole genome shotgun (WGS) entry which is preliminary data.</text>
</comment>
<organism evidence="1 2">
    <name type="scientific">Eumeta variegata</name>
    <name type="common">Bagworm moth</name>
    <name type="synonym">Eumeta japonica</name>
    <dbReference type="NCBI Taxonomy" id="151549"/>
    <lineage>
        <taxon>Eukaryota</taxon>
        <taxon>Metazoa</taxon>
        <taxon>Ecdysozoa</taxon>
        <taxon>Arthropoda</taxon>
        <taxon>Hexapoda</taxon>
        <taxon>Insecta</taxon>
        <taxon>Pterygota</taxon>
        <taxon>Neoptera</taxon>
        <taxon>Endopterygota</taxon>
        <taxon>Lepidoptera</taxon>
        <taxon>Glossata</taxon>
        <taxon>Ditrysia</taxon>
        <taxon>Tineoidea</taxon>
        <taxon>Psychidae</taxon>
        <taxon>Oiketicinae</taxon>
        <taxon>Eumeta</taxon>
    </lineage>
</organism>
<keyword evidence="2" id="KW-1185">Reference proteome</keyword>
<evidence type="ECO:0000313" key="2">
    <source>
        <dbReference type="Proteomes" id="UP000299102"/>
    </source>
</evidence>
<accession>A0A4C1ZRH5</accession>
<gene>
    <name evidence="1" type="ORF">EVAR_65796_1</name>
</gene>